<dbReference type="Proteomes" id="UP001574169">
    <property type="component" value="Unassembled WGS sequence"/>
</dbReference>
<proteinExistence type="predicted"/>
<feature type="non-terminal residue" evidence="1">
    <location>
        <position position="260"/>
    </location>
</feature>
<dbReference type="RefSeq" id="WP_373406539.1">
    <property type="nucleotide sequence ID" value="NZ_JBCFQL010000009.1"/>
</dbReference>
<keyword evidence="2" id="KW-1185">Reference proteome</keyword>
<protein>
    <submittedName>
        <fullName evidence="1">Uncharacterized protein</fullName>
    </submittedName>
</protein>
<accession>A0ABV4TET7</accession>
<reference evidence="1 2" key="1">
    <citation type="submission" date="2024-04" db="EMBL/GenBank/DDBJ databases">
        <title>New Clade of Flavobacterium.</title>
        <authorList>
            <person name="Matos L."/>
            <person name="Proenca D.N."/>
            <person name="Fransisco R.M."/>
            <person name="Chung A.P."/>
            <person name="Maccario L."/>
            <person name="Sorensen S.J."/>
            <person name="Morais P.V."/>
        </authorList>
    </citation>
    <scope>NUCLEOTIDE SEQUENCE [LARGE SCALE GENOMIC DNA]</scope>
    <source>
        <strain evidence="1 2">FZUC8N2.13</strain>
    </source>
</reference>
<evidence type="ECO:0000313" key="2">
    <source>
        <dbReference type="Proteomes" id="UP001574169"/>
    </source>
</evidence>
<evidence type="ECO:0000313" key="1">
    <source>
        <dbReference type="EMBL" id="MFA9191554.1"/>
    </source>
</evidence>
<comment type="caution">
    <text evidence="1">The sequence shown here is derived from an EMBL/GenBank/DDBJ whole genome shotgun (WGS) entry which is preliminary data.</text>
</comment>
<sequence length="260" mass="31111">MKYKYLLKNYDRIVNEIKNPPIIFSNDLVPFLIKKSSESYFIYQVDFKIINQDVKYTAKKPLHNLHPDCGKIRFKPSGTTSTLDPHIPIVLQDLNLSKKDVLCNWCAKKKCRLYILKNCEIEDLTQENRFFLYCCQTLKKENDKIKKANKERIYNLNSKNKIEQHIHQKQQSLENLAHSIIKEINPINYKQLYQFSDNYNKTDCLKITYIYLEKLHRFIEKEYRNYLNVQSNIPYRSIFIREKEITNKLKNVKSALLNST</sequence>
<name>A0ABV4TET7_9FLAO</name>
<dbReference type="EMBL" id="JBCFQL010000009">
    <property type="protein sequence ID" value="MFA9191554.1"/>
    <property type="molecule type" value="Genomic_DNA"/>
</dbReference>
<organism evidence="1 2">
    <name type="scientific">Flavobacterium zubiriense</name>
    <dbReference type="NCBI Taxonomy" id="3138075"/>
    <lineage>
        <taxon>Bacteria</taxon>
        <taxon>Pseudomonadati</taxon>
        <taxon>Bacteroidota</taxon>
        <taxon>Flavobacteriia</taxon>
        <taxon>Flavobacteriales</taxon>
        <taxon>Flavobacteriaceae</taxon>
        <taxon>Flavobacterium</taxon>
    </lineage>
</organism>
<gene>
    <name evidence="1" type="ORF">AAGV28_09255</name>
</gene>